<dbReference type="PANTHER" id="PTHR35813:SF1">
    <property type="entry name" value="INNER MEMBRANE PROTEIN YBAN"/>
    <property type="match status" value="1"/>
</dbReference>
<dbReference type="Pfam" id="PF04304">
    <property type="entry name" value="DUF454"/>
    <property type="match status" value="1"/>
</dbReference>
<sequence length="152" mass="16676">MASARARRLLLASCGLLGVGLAILGWILPVLPATPFLLAAAWCFARSSPRLHTWLLENRLFGRYIRDYEAGRGLPWTWKAATLAFIWGSVAFSATFFARATWLRVLIGAMALGTTWHILRLPTRARGRPQNRPPTDQDTTATKEGATSGPGT</sequence>
<accession>A0A410FT29</accession>
<feature type="transmembrane region" description="Helical" evidence="2">
    <location>
        <begin position="76"/>
        <end position="96"/>
    </location>
</feature>
<evidence type="ECO:0000256" key="1">
    <source>
        <dbReference type="SAM" id="MobiDB-lite"/>
    </source>
</evidence>
<feature type="compositionally biased region" description="Polar residues" evidence="1">
    <location>
        <begin position="133"/>
        <end position="142"/>
    </location>
</feature>
<dbReference type="GO" id="GO:0005886">
    <property type="term" value="C:plasma membrane"/>
    <property type="evidence" value="ECO:0007669"/>
    <property type="project" value="TreeGrafter"/>
</dbReference>
<evidence type="ECO:0000313" key="3">
    <source>
        <dbReference type="EMBL" id="QAA76090.1"/>
    </source>
</evidence>
<proteinExistence type="predicted"/>
<evidence type="ECO:0000313" key="4">
    <source>
        <dbReference type="Proteomes" id="UP000287233"/>
    </source>
</evidence>
<feature type="region of interest" description="Disordered" evidence="1">
    <location>
        <begin position="125"/>
        <end position="152"/>
    </location>
</feature>
<dbReference type="AlphaFoldDB" id="A0A410FT29"/>
<name>A0A410FT29_BIPS1</name>
<evidence type="ECO:0000256" key="2">
    <source>
        <dbReference type="SAM" id="Phobius"/>
    </source>
</evidence>
<reference evidence="4" key="1">
    <citation type="submission" date="2018-12" db="EMBL/GenBank/DDBJ databases">
        <title>Complete genome sequence of an uncultured bacterium of the candidate phylum Bipolaricaulota.</title>
        <authorList>
            <person name="Kadnikov V.V."/>
            <person name="Mardanov A.V."/>
            <person name="Beletsky A.V."/>
            <person name="Frank Y.A."/>
            <person name="Karnachuk O.V."/>
            <person name="Ravin N.V."/>
        </authorList>
    </citation>
    <scope>NUCLEOTIDE SEQUENCE [LARGE SCALE GENOMIC DNA]</scope>
</reference>
<dbReference type="PANTHER" id="PTHR35813">
    <property type="entry name" value="INNER MEMBRANE PROTEIN YBAN"/>
    <property type="match status" value="1"/>
</dbReference>
<dbReference type="InterPro" id="IPR007401">
    <property type="entry name" value="DUF454"/>
</dbReference>
<dbReference type="KEGG" id="bih:BIP78_0324"/>
<gene>
    <name evidence="3" type="ORF">BIP78_0324</name>
</gene>
<dbReference type="Proteomes" id="UP000287233">
    <property type="component" value="Chromosome"/>
</dbReference>
<dbReference type="EMBL" id="CP034928">
    <property type="protein sequence ID" value="QAA76090.1"/>
    <property type="molecule type" value="Genomic_DNA"/>
</dbReference>
<organism evidence="3 4">
    <name type="scientific">Bipolaricaulis sibiricus</name>
    <dbReference type="NCBI Taxonomy" id="2501609"/>
    <lineage>
        <taxon>Bacteria</taxon>
        <taxon>Candidatus Bipolaricaulota</taxon>
        <taxon>Candidatus Bipolaricaulia</taxon>
        <taxon>Candidatus Bipolaricaulales</taxon>
        <taxon>Candidatus Bipolaricaulaceae</taxon>
        <taxon>Candidatus Bipolaricaulis</taxon>
    </lineage>
</organism>
<feature type="transmembrane region" description="Helical" evidence="2">
    <location>
        <begin position="9"/>
        <end position="28"/>
    </location>
</feature>
<protein>
    <recommendedName>
        <fullName evidence="5">DUF454 domain-containing protein</fullName>
    </recommendedName>
</protein>
<dbReference type="InterPro" id="IPR006311">
    <property type="entry name" value="TAT_signal"/>
</dbReference>
<dbReference type="PROSITE" id="PS51318">
    <property type="entry name" value="TAT"/>
    <property type="match status" value="1"/>
</dbReference>
<keyword evidence="2" id="KW-1133">Transmembrane helix</keyword>
<keyword evidence="2" id="KW-0812">Transmembrane</keyword>
<keyword evidence="2" id="KW-0472">Membrane</keyword>
<evidence type="ECO:0008006" key="5">
    <source>
        <dbReference type="Google" id="ProtNLM"/>
    </source>
</evidence>